<dbReference type="PROSITE" id="PS50088">
    <property type="entry name" value="ANK_REPEAT"/>
    <property type="match status" value="2"/>
</dbReference>
<dbReference type="Pfam" id="PF13637">
    <property type="entry name" value="Ank_4"/>
    <property type="match status" value="1"/>
</dbReference>
<dbReference type="Pfam" id="PF12796">
    <property type="entry name" value="Ank_2"/>
    <property type="match status" value="1"/>
</dbReference>
<gene>
    <name evidence="4" type="ORF">BDW59DRAFT_163222</name>
</gene>
<evidence type="ECO:0000313" key="5">
    <source>
        <dbReference type="Proteomes" id="UP001610335"/>
    </source>
</evidence>
<dbReference type="InterPro" id="IPR036770">
    <property type="entry name" value="Ankyrin_rpt-contain_sf"/>
</dbReference>
<dbReference type="Gene3D" id="1.25.40.20">
    <property type="entry name" value="Ankyrin repeat-containing domain"/>
    <property type="match status" value="1"/>
</dbReference>
<feature type="repeat" description="ANK" evidence="3">
    <location>
        <begin position="145"/>
        <end position="179"/>
    </location>
</feature>
<organism evidence="4 5">
    <name type="scientific">Aspergillus cavernicola</name>
    <dbReference type="NCBI Taxonomy" id="176166"/>
    <lineage>
        <taxon>Eukaryota</taxon>
        <taxon>Fungi</taxon>
        <taxon>Dikarya</taxon>
        <taxon>Ascomycota</taxon>
        <taxon>Pezizomycotina</taxon>
        <taxon>Eurotiomycetes</taxon>
        <taxon>Eurotiomycetidae</taxon>
        <taxon>Eurotiales</taxon>
        <taxon>Aspergillaceae</taxon>
        <taxon>Aspergillus</taxon>
        <taxon>Aspergillus subgen. Nidulantes</taxon>
    </lineage>
</organism>
<comment type="caution">
    <text evidence="4">The sequence shown here is derived from an EMBL/GenBank/DDBJ whole genome shotgun (WGS) entry which is preliminary data.</text>
</comment>
<dbReference type="InterPro" id="IPR002110">
    <property type="entry name" value="Ankyrin_rpt"/>
</dbReference>
<reference evidence="4 5" key="1">
    <citation type="submission" date="2024-07" db="EMBL/GenBank/DDBJ databases">
        <title>Section-level genome sequencing and comparative genomics of Aspergillus sections Usti and Cavernicolus.</title>
        <authorList>
            <consortium name="Lawrence Berkeley National Laboratory"/>
            <person name="Nybo J.L."/>
            <person name="Vesth T.C."/>
            <person name="Theobald S."/>
            <person name="Frisvad J.C."/>
            <person name="Larsen T.O."/>
            <person name="Kjaerboelling I."/>
            <person name="Rothschild-Mancinelli K."/>
            <person name="Lyhne E.K."/>
            <person name="Kogle M.E."/>
            <person name="Barry K."/>
            <person name="Clum A."/>
            <person name="Na H."/>
            <person name="Ledsgaard L."/>
            <person name="Lin J."/>
            <person name="Lipzen A."/>
            <person name="Kuo A."/>
            <person name="Riley R."/>
            <person name="Mondo S."/>
            <person name="LaButti K."/>
            <person name="Haridas S."/>
            <person name="Pangalinan J."/>
            <person name="Salamov A.A."/>
            <person name="Simmons B.A."/>
            <person name="Magnuson J.K."/>
            <person name="Chen J."/>
            <person name="Drula E."/>
            <person name="Henrissat B."/>
            <person name="Wiebenga A."/>
            <person name="Lubbers R.J."/>
            <person name="Gomes A.C."/>
            <person name="Makela M.R."/>
            <person name="Stajich J."/>
            <person name="Grigoriev I.V."/>
            <person name="Mortensen U.H."/>
            <person name="De vries R.P."/>
            <person name="Baker S.E."/>
            <person name="Andersen M.R."/>
        </authorList>
    </citation>
    <scope>NUCLEOTIDE SEQUENCE [LARGE SCALE GENOMIC DNA]</scope>
    <source>
        <strain evidence="4 5">CBS 600.67</strain>
    </source>
</reference>
<dbReference type="EMBL" id="JBFXLS010000052">
    <property type="protein sequence ID" value="KAL2823442.1"/>
    <property type="molecule type" value="Genomic_DNA"/>
</dbReference>
<dbReference type="SUPFAM" id="SSF48403">
    <property type="entry name" value="Ankyrin repeat"/>
    <property type="match status" value="1"/>
</dbReference>
<dbReference type="Proteomes" id="UP001610335">
    <property type="component" value="Unassembled WGS sequence"/>
</dbReference>
<dbReference type="PANTHER" id="PTHR24198">
    <property type="entry name" value="ANKYRIN REPEAT AND PROTEIN KINASE DOMAIN-CONTAINING PROTEIN"/>
    <property type="match status" value="1"/>
</dbReference>
<accession>A0ABR4I6Z9</accession>
<evidence type="ECO:0000256" key="3">
    <source>
        <dbReference type="PROSITE-ProRule" id="PRU00023"/>
    </source>
</evidence>
<dbReference type="PANTHER" id="PTHR24198:SF165">
    <property type="entry name" value="ANKYRIN REPEAT-CONTAINING PROTEIN-RELATED"/>
    <property type="match status" value="1"/>
</dbReference>
<feature type="repeat" description="ANK" evidence="3">
    <location>
        <begin position="117"/>
        <end position="149"/>
    </location>
</feature>
<sequence length="241" mass="26996">MPIVNLKTYPPHGPQPSIEEVLQVTSQTPVETINEMKAACAANDLSRFKSAVDDWKTHGFKMYELDFVMKLALKCNNFQIVSTLIANGLDQYHAVNDEDMLLWLLDHGADPNRQCLTDITPTSMAVWDGPISALQLLFDHGADINKRQLLHHAVERKSDEIPFLAFLLERGASINKKKSSVAFRSGPGKLHVVQYFLDQGADLLIRDLNEKTALDRAVKRGHTKVAHVLQSAMEEKRPSSL</sequence>
<evidence type="ECO:0000256" key="1">
    <source>
        <dbReference type="ARBA" id="ARBA00022737"/>
    </source>
</evidence>
<protein>
    <submittedName>
        <fullName evidence="4">Ankyrin repeat-containing domain protein</fullName>
    </submittedName>
</protein>
<evidence type="ECO:0000313" key="4">
    <source>
        <dbReference type="EMBL" id="KAL2823442.1"/>
    </source>
</evidence>
<proteinExistence type="predicted"/>
<keyword evidence="5" id="KW-1185">Reference proteome</keyword>
<name>A0ABR4I6Z9_9EURO</name>
<keyword evidence="2 3" id="KW-0040">ANK repeat</keyword>
<dbReference type="SMART" id="SM00248">
    <property type="entry name" value="ANK"/>
    <property type="match status" value="4"/>
</dbReference>
<evidence type="ECO:0000256" key="2">
    <source>
        <dbReference type="ARBA" id="ARBA00023043"/>
    </source>
</evidence>
<keyword evidence="1" id="KW-0677">Repeat</keyword>